<dbReference type="EC" id="3.6.1.22" evidence="4"/>
<evidence type="ECO:0000256" key="6">
    <source>
        <dbReference type="ARBA" id="ARBA00022801"/>
    </source>
</evidence>
<dbReference type="PANTHER" id="PTHR42904">
    <property type="entry name" value="NUDIX HYDROLASE, NUDC SUBFAMILY"/>
    <property type="match status" value="1"/>
</dbReference>
<feature type="domain" description="Nudix hydrolase" evidence="10">
    <location>
        <begin position="201"/>
        <end position="333"/>
    </location>
</feature>
<dbReference type="GO" id="GO:0046872">
    <property type="term" value="F:metal ion binding"/>
    <property type="evidence" value="ECO:0007669"/>
    <property type="project" value="UniProtKB-KW"/>
</dbReference>
<dbReference type="InterPro" id="IPR049734">
    <property type="entry name" value="NudC-like_C"/>
</dbReference>
<evidence type="ECO:0000256" key="8">
    <source>
        <dbReference type="ARBA" id="ARBA00023027"/>
    </source>
</evidence>
<evidence type="ECO:0000313" key="11">
    <source>
        <dbReference type="EMBL" id="GGF26655.1"/>
    </source>
</evidence>
<evidence type="ECO:0000256" key="1">
    <source>
        <dbReference type="ARBA" id="ARBA00001946"/>
    </source>
</evidence>
<keyword evidence="6" id="KW-0378">Hydrolase</keyword>
<dbReference type="Pfam" id="PF00293">
    <property type="entry name" value="NUDIX"/>
    <property type="match status" value="1"/>
</dbReference>
<comment type="similarity">
    <text evidence="3">Belongs to the Nudix hydrolase family. NudC subfamily.</text>
</comment>
<dbReference type="GO" id="GO:0005829">
    <property type="term" value="C:cytosol"/>
    <property type="evidence" value="ECO:0007669"/>
    <property type="project" value="TreeGrafter"/>
</dbReference>
<dbReference type="CDD" id="cd03429">
    <property type="entry name" value="NUDIX_NADH_pyrophosphatase_Nudt13"/>
    <property type="match status" value="1"/>
</dbReference>
<keyword evidence="7" id="KW-0460">Magnesium</keyword>
<dbReference type="GO" id="GO:0035529">
    <property type="term" value="F:NADH pyrophosphatase activity"/>
    <property type="evidence" value="ECO:0007669"/>
    <property type="project" value="TreeGrafter"/>
</dbReference>
<proteinExistence type="inferred from homology"/>
<dbReference type="Proteomes" id="UP000598775">
    <property type="component" value="Unassembled WGS sequence"/>
</dbReference>
<dbReference type="Pfam" id="PF09297">
    <property type="entry name" value="Zn_ribbon_NUD"/>
    <property type="match status" value="1"/>
</dbReference>
<dbReference type="InterPro" id="IPR015797">
    <property type="entry name" value="NUDIX_hydrolase-like_dom_sf"/>
</dbReference>
<comment type="catalytic activity">
    <reaction evidence="9">
        <text>a 5'-end NAD(+)-phospho-ribonucleoside in mRNA + H2O = a 5'-end phospho-adenosine-phospho-ribonucleoside in mRNA + beta-nicotinamide D-ribonucleotide + 2 H(+)</text>
        <dbReference type="Rhea" id="RHEA:60876"/>
        <dbReference type="Rhea" id="RHEA-COMP:15698"/>
        <dbReference type="Rhea" id="RHEA-COMP:15719"/>
        <dbReference type="ChEBI" id="CHEBI:14649"/>
        <dbReference type="ChEBI" id="CHEBI:15377"/>
        <dbReference type="ChEBI" id="CHEBI:15378"/>
        <dbReference type="ChEBI" id="CHEBI:144029"/>
        <dbReference type="ChEBI" id="CHEBI:144051"/>
    </reaction>
    <physiologicalReaction direction="left-to-right" evidence="9">
        <dbReference type="Rhea" id="RHEA:60877"/>
    </physiologicalReaction>
</comment>
<accession>A0A917B7K1</accession>
<dbReference type="RefSeq" id="WP_188677601.1">
    <property type="nucleotide sequence ID" value="NZ_BMGP01000003.1"/>
</dbReference>
<evidence type="ECO:0000256" key="2">
    <source>
        <dbReference type="ARBA" id="ARBA00001947"/>
    </source>
</evidence>
<dbReference type="AlphaFoldDB" id="A0A917B7K1"/>
<dbReference type="SUPFAM" id="SSF55811">
    <property type="entry name" value="Nudix"/>
    <property type="match status" value="1"/>
</dbReference>
<comment type="cofactor">
    <cofactor evidence="1">
        <name>Mg(2+)</name>
        <dbReference type="ChEBI" id="CHEBI:18420"/>
    </cofactor>
</comment>
<evidence type="ECO:0000313" key="12">
    <source>
        <dbReference type="Proteomes" id="UP000598775"/>
    </source>
</evidence>
<evidence type="ECO:0000256" key="3">
    <source>
        <dbReference type="ARBA" id="ARBA00009595"/>
    </source>
</evidence>
<comment type="caution">
    <text evidence="11">The sequence shown here is derived from an EMBL/GenBank/DDBJ whole genome shotgun (WGS) entry which is preliminary data.</text>
</comment>
<evidence type="ECO:0000256" key="7">
    <source>
        <dbReference type="ARBA" id="ARBA00022842"/>
    </source>
</evidence>
<gene>
    <name evidence="11" type="ORF">GCM10011399_20000</name>
</gene>
<dbReference type="GO" id="GO:0006742">
    <property type="term" value="P:NADP+ catabolic process"/>
    <property type="evidence" value="ECO:0007669"/>
    <property type="project" value="TreeGrafter"/>
</dbReference>
<dbReference type="Gene3D" id="3.90.79.10">
    <property type="entry name" value="Nucleoside Triphosphate Pyrophosphohydrolase"/>
    <property type="match status" value="1"/>
</dbReference>
<dbReference type="Pfam" id="PF09296">
    <property type="entry name" value="NUDIX-like"/>
    <property type="match status" value="1"/>
</dbReference>
<evidence type="ECO:0000259" key="10">
    <source>
        <dbReference type="PROSITE" id="PS51462"/>
    </source>
</evidence>
<name>A0A917B7K1_9MICO</name>
<dbReference type="EMBL" id="BMGP01000003">
    <property type="protein sequence ID" value="GGF26655.1"/>
    <property type="molecule type" value="Genomic_DNA"/>
</dbReference>
<dbReference type="Gene3D" id="3.90.79.20">
    <property type="match status" value="1"/>
</dbReference>
<keyword evidence="5" id="KW-0479">Metal-binding</keyword>
<evidence type="ECO:0000256" key="9">
    <source>
        <dbReference type="ARBA" id="ARBA00023679"/>
    </source>
</evidence>
<dbReference type="InterPro" id="IPR050241">
    <property type="entry name" value="NAD-cap_RNA_hydrolase_NudC"/>
</dbReference>
<keyword evidence="12" id="KW-1185">Reference proteome</keyword>
<sequence>MLKTLLASLPLSRFEIDRDHSTRDLPGLFETLWADEKTRILPFWNGQALLASGDASDGDWSAAPARDSASARAAASAGGAADGHPALAFLPPSRLTDVELRVYLGLSLAVDAPEALGSRLVAVSLSDDVARALEPDESRWVNLRTAASSLSDRDAGAFTEALGIMNWHRSHTHCPRCGAATVIEKGGWVRRCPVQDIEIFPRTDPAIIVGIVDADDRILLGSNALWENNRYSLLAGFVEPGESLEAATIREVFEESGVRIVDPEYLGSQPWPFPASLMCGFLARVDPATAQNALLPDGEEILDVRWFSRDDLTDPANAPLLPGSASIARSIIEHWYGGPIPAASW</sequence>
<protein>
    <recommendedName>
        <fullName evidence="4">NAD(+) diphosphatase</fullName>
        <ecNumber evidence="4">3.6.1.22</ecNumber>
    </recommendedName>
</protein>
<keyword evidence="8" id="KW-0520">NAD</keyword>
<comment type="cofactor">
    <cofactor evidence="2">
        <name>Zn(2+)</name>
        <dbReference type="ChEBI" id="CHEBI:29105"/>
    </cofactor>
</comment>
<dbReference type="InterPro" id="IPR015375">
    <property type="entry name" value="NADH_PPase-like_N"/>
</dbReference>
<organism evidence="11 12">
    <name type="scientific">Subtercola lobariae</name>
    <dbReference type="NCBI Taxonomy" id="1588641"/>
    <lineage>
        <taxon>Bacteria</taxon>
        <taxon>Bacillati</taxon>
        <taxon>Actinomycetota</taxon>
        <taxon>Actinomycetes</taxon>
        <taxon>Micrococcales</taxon>
        <taxon>Microbacteriaceae</taxon>
        <taxon>Subtercola</taxon>
    </lineage>
</organism>
<dbReference type="InterPro" id="IPR000086">
    <property type="entry name" value="NUDIX_hydrolase_dom"/>
</dbReference>
<evidence type="ECO:0000256" key="5">
    <source>
        <dbReference type="ARBA" id="ARBA00022723"/>
    </source>
</evidence>
<reference evidence="11 12" key="1">
    <citation type="journal article" date="2014" name="Int. J. Syst. Evol. Microbiol.">
        <title>Complete genome sequence of Corynebacterium casei LMG S-19264T (=DSM 44701T), isolated from a smear-ripened cheese.</title>
        <authorList>
            <consortium name="US DOE Joint Genome Institute (JGI-PGF)"/>
            <person name="Walter F."/>
            <person name="Albersmeier A."/>
            <person name="Kalinowski J."/>
            <person name="Ruckert C."/>
        </authorList>
    </citation>
    <scope>NUCLEOTIDE SEQUENCE [LARGE SCALE GENOMIC DNA]</scope>
    <source>
        <strain evidence="11 12">CGMCC 1.12976</strain>
    </source>
</reference>
<dbReference type="PROSITE" id="PS51462">
    <property type="entry name" value="NUDIX"/>
    <property type="match status" value="1"/>
</dbReference>
<evidence type="ECO:0000256" key="4">
    <source>
        <dbReference type="ARBA" id="ARBA00012381"/>
    </source>
</evidence>
<dbReference type="GO" id="GO:0019677">
    <property type="term" value="P:NAD+ catabolic process"/>
    <property type="evidence" value="ECO:0007669"/>
    <property type="project" value="TreeGrafter"/>
</dbReference>
<dbReference type="InterPro" id="IPR015376">
    <property type="entry name" value="Znr_NADH_PPase"/>
</dbReference>
<dbReference type="NCBIfam" id="NF001299">
    <property type="entry name" value="PRK00241.1"/>
    <property type="match status" value="1"/>
</dbReference>
<dbReference type="PANTHER" id="PTHR42904:SF6">
    <property type="entry name" value="NAD-CAPPED RNA HYDROLASE NUDT12"/>
    <property type="match status" value="1"/>
</dbReference>